<dbReference type="CDD" id="cd02440">
    <property type="entry name" value="AdoMet_MTases"/>
    <property type="match status" value="1"/>
</dbReference>
<dbReference type="EMBL" id="JBGMEK010000002">
    <property type="protein sequence ID" value="MFA0809566.1"/>
    <property type="molecule type" value="Genomic_DNA"/>
</dbReference>
<evidence type="ECO:0000313" key="2">
    <source>
        <dbReference type="EMBL" id="MFA0809566.1"/>
    </source>
</evidence>
<dbReference type="Gene3D" id="3.40.50.150">
    <property type="entry name" value="Vaccinia Virus protein VP39"/>
    <property type="match status" value="1"/>
</dbReference>
<comment type="caution">
    <text evidence="2">The sequence shown here is derived from an EMBL/GenBank/DDBJ whole genome shotgun (WGS) entry which is preliminary data.</text>
</comment>
<keyword evidence="2" id="KW-0808">Transferase</keyword>
<keyword evidence="3" id="KW-1185">Reference proteome</keyword>
<proteinExistence type="predicted"/>
<dbReference type="InterPro" id="IPR029063">
    <property type="entry name" value="SAM-dependent_MTases_sf"/>
</dbReference>
<dbReference type="RefSeq" id="WP_371837186.1">
    <property type="nucleotide sequence ID" value="NZ_JBGMEK010000002.1"/>
</dbReference>
<dbReference type="GO" id="GO:0008168">
    <property type="term" value="F:methyltransferase activity"/>
    <property type="evidence" value="ECO:0007669"/>
    <property type="project" value="UniProtKB-KW"/>
</dbReference>
<organism evidence="2 3">
    <name type="scientific">Microbulbifer epialgicus</name>
    <dbReference type="NCBI Taxonomy" id="393907"/>
    <lineage>
        <taxon>Bacteria</taxon>
        <taxon>Pseudomonadati</taxon>
        <taxon>Pseudomonadota</taxon>
        <taxon>Gammaproteobacteria</taxon>
        <taxon>Cellvibrionales</taxon>
        <taxon>Microbulbiferaceae</taxon>
        <taxon>Microbulbifer</taxon>
    </lineage>
</organism>
<dbReference type="SUPFAM" id="SSF53335">
    <property type="entry name" value="S-adenosyl-L-methionine-dependent methyltransferases"/>
    <property type="match status" value="1"/>
</dbReference>
<sequence>MARSDKFWDRKAEGYARSPISDEASYQKKLSDTQKFFTPDMNILEFGCGTGTTAIYHAPHVQHIEAVDISENMLEIGRTKAREACIDNIKFTRGTLIEFNAESENFDAVLGLNVIHLLPDRRDVLAEVARILKPGGVFVSSTVCLGNSYIRFIKLLAPLGKFMGLMPDVFILTKLKLAKEIEEAGFIIEVQWQHGMHNMVVFIIARKIDS</sequence>
<gene>
    <name evidence="2" type="ORF">ACCI49_01430</name>
</gene>
<feature type="domain" description="Methyltransferase" evidence="1">
    <location>
        <begin position="43"/>
        <end position="136"/>
    </location>
</feature>
<dbReference type="PANTHER" id="PTHR43591">
    <property type="entry name" value="METHYLTRANSFERASE"/>
    <property type="match status" value="1"/>
</dbReference>
<dbReference type="PANTHER" id="PTHR43591:SF110">
    <property type="entry name" value="RHODANESE DOMAIN-CONTAINING PROTEIN"/>
    <property type="match status" value="1"/>
</dbReference>
<protein>
    <submittedName>
        <fullName evidence="2">Class I SAM-dependent methyltransferase</fullName>
        <ecNumber evidence="2">2.1.1.-</ecNumber>
    </submittedName>
</protein>
<keyword evidence="2" id="KW-0489">Methyltransferase</keyword>
<dbReference type="GO" id="GO:0032259">
    <property type="term" value="P:methylation"/>
    <property type="evidence" value="ECO:0007669"/>
    <property type="project" value="UniProtKB-KW"/>
</dbReference>
<dbReference type="EC" id="2.1.1.-" evidence="2"/>
<name>A0ABV4NTX9_9GAMM</name>
<evidence type="ECO:0000313" key="3">
    <source>
        <dbReference type="Proteomes" id="UP001569428"/>
    </source>
</evidence>
<accession>A0ABV4NTX9</accession>
<reference evidence="2 3" key="1">
    <citation type="submission" date="2024-08" db="EMBL/GenBank/DDBJ databases">
        <authorList>
            <person name="Ishaq N."/>
        </authorList>
    </citation>
    <scope>NUCLEOTIDE SEQUENCE [LARGE SCALE GENOMIC DNA]</scope>
    <source>
        <strain evidence="2 3">DSM 18651</strain>
    </source>
</reference>
<dbReference type="Proteomes" id="UP001569428">
    <property type="component" value="Unassembled WGS sequence"/>
</dbReference>
<dbReference type="InterPro" id="IPR041698">
    <property type="entry name" value="Methyltransf_25"/>
</dbReference>
<dbReference type="Pfam" id="PF13649">
    <property type="entry name" value="Methyltransf_25"/>
    <property type="match status" value="1"/>
</dbReference>
<evidence type="ECO:0000259" key="1">
    <source>
        <dbReference type="Pfam" id="PF13649"/>
    </source>
</evidence>